<protein>
    <recommendedName>
        <fullName evidence="3">VRR-NUC domain-containing protein</fullName>
    </recommendedName>
</protein>
<sequence>MQWADLESALDASPLFPVERPDGRKHLSELARVIEFRDLVRTCTRGVHVHAIPNAAKRGFKAQAQAKKEGMVAGVFDLCVTWQPRGNSRGVAWPEFKGYDASGKAGSLSQAQIDWGNAHFRMGHAVACFFSPERALEWLASHGAPVVGRIAA</sequence>
<dbReference type="EMBL" id="JABBGM010000003">
    <property type="protein sequence ID" value="NML93785.1"/>
    <property type="molecule type" value="Genomic_DNA"/>
</dbReference>
<evidence type="ECO:0008006" key="3">
    <source>
        <dbReference type="Google" id="ProtNLM"/>
    </source>
</evidence>
<dbReference type="AlphaFoldDB" id="A0A7Y0G998"/>
<evidence type="ECO:0000313" key="2">
    <source>
        <dbReference type="Proteomes" id="UP000583556"/>
    </source>
</evidence>
<dbReference type="Gene3D" id="3.40.1350.10">
    <property type="match status" value="1"/>
</dbReference>
<name>A0A7Y0G998_9SPHN</name>
<dbReference type="Proteomes" id="UP000583556">
    <property type="component" value="Unassembled WGS sequence"/>
</dbReference>
<dbReference type="GO" id="GO:0003676">
    <property type="term" value="F:nucleic acid binding"/>
    <property type="evidence" value="ECO:0007669"/>
    <property type="project" value="InterPro"/>
</dbReference>
<accession>A0A7Y0G998</accession>
<evidence type="ECO:0000313" key="1">
    <source>
        <dbReference type="EMBL" id="NML93785.1"/>
    </source>
</evidence>
<proteinExistence type="predicted"/>
<dbReference type="InterPro" id="IPR011856">
    <property type="entry name" value="tRNA_endonuc-like_dom_sf"/>
</dbReference>
<keyword evidence="2" id="KW-1185">Reference proteome</keyword>
<gene>
    <name evidence="1" type="ORF">HHL27_08910</name>
</gene>
<dbReference type="RefSeq" id="WP_169493050.1">
    <property type="nucleotide sequence ID" value="NZ_JABBGM010000003.1"/>
</dbReference>
<comment type="caution">
    <text evidence="1">The sequence shown here is derived from an EMBL/GenBank/DDBJ whole genome shotgun (WGS) entry which is preliminary data.</text>
</comment>
<reference evidence="1 2" key="1">
    <citation type="submission" date="2020-04" db="EMBL/GenBank/DDBJ databases">
        <title>Novosphingobium sp. TW-4 isolated from soil.</title>
        <authorList>
            <person name="Dahal R.H."/>
            <person name="Chaudhary D.K."/>
        </authorList>
    </citation>
    <scope>NUCLEOTIDE SEQUENCE [LARGE SCALE GENOMIC DNA]</scope>
    <source>
        <strain evidence="1 2">TW-4</strain>
    </source>
</reference>
<organism evidence="1 2">
    <name type="scientific">Novosphingobium olei</name>
    <dbReference type="NCBI Taxonomy" id="2728851"/>
    <lineage>
        <taxon>Bacteria</taxon>
        <taxon>Pseudomonadati</taxon>
        <taxon>Pseudomonadota</taxon>
        <taxon>Alphaproteobacteria</taxon>
        <taxon>Sphingomonadales</taxon>
        <taxon>Sphingomonadaceae</taxon>
        <taxon>Novosphingobium</taxon>
    </lineage>
</organism>